<dbReference type="InterPro" id="IPR019092">
    <property type="entry name" value="SSO2081-like_dom"/>
</dbReference>
<evidence type="ECO:0000313" key="2">
    <source>
        <dbReference type="EMBL" id="GHO95313.1"/>
    </source>
</evidence>
<evidence type="ECO:0000313" key="3">
    <source>
        <dbReference type="Proteomes" id="UP000597444"/>
    </source>
</evidence>
<keyword evidence="3" id="KW-1185">Reference proteome</keyword>
<dbReference type="InterPro" id="IPR000157">
    <property type="entry name" value="TIR_dom"/>
</dbReference>
<reference evidence="2" key="1">
    <citation type="submission" date="2020-10" db="EMBL/GenBank/DDBJ databases">
        <title>Taxonomic study of unclassified bacteria belonging to the class Ktedonobacteria.</title>
        <authorList>
            <person name="Yabe S."/>
            <person name="Wang C.M."/>
            <person name="Zheng Y."/>
            <person name="Sakai Y."/>
            <person name="Cavaletti L."/>
            <person name="Monciardini P."/>
            <person name="Donadio S."/>
        </authorList>
    </citation>
    <scope>NUCLEOTIDE SEQUENCE</scope>
    <source>
        <strain evidence="2">ID150040</strain>
    </source>
</reference>
<dbReference type="Gene3D" id="3.40.50.10140">
    <property type="entry name" value="Toll/interleukin-1 receptor homology (TIR) domain"/>
    <property type="match status" value="1"/>
</dbReference>
<evidence type="ECO:0000259" key="1">
    <source>
        <dbReference type="PROSITE" id="PS50104"/>
    </source>
</evidence>
<organism evidence="2 3">
    <name type="scientific">Reticulibacter mediterranei</name>
    <dbReference type="NCBI Taxonomy" id="2778369"/>
    <lineage>
        <taxon>Bacteria</taxon>
        <taxon>Bacillati</taxon>
        <taxon>Chloroflexota</taxon>
        <taxon>Ktedonobacteria</taxon>
        <taxon>Ktedonobacterales</taxon>
        <taxon>Reticulibacteraceae</taxon>
        <taxon>Reticulibacter</taxon>
    </lineage>
</organism>
<name>A0A8J3IK83_9CHLR</name>
<accession>A0A8J3IK83</accession>
<gene>
    <name evidence="2" type="ORF">KSF_053610</name>
</gene>
<dbReference type="Pfam" id="PF13676">
    <property type="entry name" value="TIR_2"/>
    <property type="match status" value="1"/>
</dbReference>
<dbReference type="PROSITE" id="PS50104">
    <property type="entry name" value="TIR"/>
    <property type="match status" value="1"/>
</dbReference>
<dbReference type="SUPFAM" id="SSF52200">
    <property type="entry name" value="Toll/Interleukin receptor TIR domain"/>
    <property type="match status" value="1"/>
</dbReference>
<dbReference type="Proteomes" id="UP000597444">
    <property type="component" value="Unassembled WGS sequence"/>
</dbReference>
<comment type="caution">
    <text evidence="2">The sequence shown here is derived from an EMBL/GenBank/DDBJ whole genome shotgun (WGS) entry which is preliminary data.</text>
</comment>
<sequence>MEKDIQEDFFISYHEQDRAWAEWIGGQLEAAGYTCFIKAWDIRPGFNLVLEVHEALQRAERLIAIFSPVYLASIDAAEWAVALSEDPAGRRGKLLPLRVQECEPEGLLKPIQSIDIFGLDETVARKRLLEGVQSERVRPLEPQYPGLPSHVLSPASDFPGKSNILIASLGESPAVISAMYDLLTVQEKLSLDRLVVLCPGGDNVKRAYKLVQQALPELATEGRLVCKEFSFKDTYSWRDTCEFLKELYMLLNHHQEKGDAVYLSLAGGRKSMSALMAWMVPFFSCIKRLYHVIDKDEQVSSHPRFFLPIDEIEEKLQHSDKFDYVMHPPEDKVKLVQIPFEQGWQLSQARRSELLNATWDDLAKKEYEDEQALLMVQSMVQPAVPLQVYVTEKVVRQFKELRQWDAVAARAVKNGLLSMGEAAVLQHELCDEAEQETLLFQQKASAKAKKLLRFFKGVDAAVRPVFYTEPGDIANDSDHPISRVVVCALESAMMGRYYKPLAEIANEADFSLKGTLDLDHLLVPPARSESVLIVPLGKYPMVATQLYALLKFQEDRCIREVVLIYPGVNSTIHYGATIIKDALRDEYQIPCKLVRVKGEQEGQFDDIDSVEACSSFQTALEEVIDEVRHRYPQCKIDLSLSGGRKCMTAMTIFAAQRKHISVVYHTVVKDEDLSEKIENEANMNALKKTSLGKQKMRNRLFLREYCPPDDYYSRFALFRVPVFPATD</sequence>
<dbReference type="InterPro" id="IPR035897">
    <property type="entry name" value="Toll_tir_struct_dom_sf"/>
</dbReference>
<dbReference type="Pfam" id="PF09623">
    <property type="entry name" value="Cas_NE0113"/>
    <property type="match status" value="2"/>
</dbReference>
<protein>
    <recommendedName>
        <fullName evidence="1">TIR domain-containing protein</fullName>
    </recommendedName>
</protein>
<proteinExistence type="predicted"/>
<dbReference type="EMBL" id="BNJK01000001">
    <property type="protein sequence ID" value="GHO95313.1"/>
    <property type="molecule type" value="Genomic_DNA"/>
</dbReference>
<dbReference type="GO" id="GO:0007165">
    <property type="term" value="P:signal transduction"/>
    <property type="evidence" value="ECO:0007669"/>
    <property type="project" value="InterPro"/>
</dbReference>
<dbReference type="RefSeq" id="WP_220205998.1">
    <property type="nucleotide sequence ID" value="NZ_BNJK01000001.1"/>
</dbReference>
<feature type="domain" description="TIR" evidence="1">
    <location>
        <begin position="5"/>
        <end position="136"/>
    </location>
</feature>
<dbReference type="AlphaFoldDB" id="A0A8J3IK83"/>